<keyword evidence="3" id="KW-1185">Reference proteome</keyword>
<dbReference type="EMBL" id="RYZI01000058">
    <property type="protein sequence ID" value="RWA12181.1"/>
    <property type="molecule type" value="Genomic_DNA"/>
</dbReference>
<accession>A0A439DCN4</accession>
<feature type="region of interest" description="Disordered" evidence="1">
    <location>
        <begin position="99"/>
        <end position="121"/>
    </location>
</feature>
<dbReference type="AlphaFoldDB" id="A0A439DCN4"/>
<feature type="region of interest" description="Disordered" evidence="1">
    <location>
        <begin position="987"/>
        <end position="1007"/>
    </location>
</feature>
<gene>
    <name evidence="2" type="ORF">EKO27_g2937</name>
</gene>
<reference evidence="2 3" key="1">
    <citation type="submission" date="2018-12" db="EMBL/GenBank/DDBJ databases">
        <title>Draft genome sequence of Xylaria grammica IHI A82.</title>
        <authorList>
            <person name="Buettner E."/>
            <person name="Kellner H."/>
        </authorList>
    </citation>
    <scope>NUCLEOTIDE SEQUENCE [LARGE SCALE GENOMIC DNA]</scope>
    <source>
        <strain evidence="2 3">IHI A82</strain>
    </source>
</reference>
<feature type="region of interest" description="Disordered" evidence="1">
    <location>
        <begin position="844"/>
        <end position="904"/>
    </location>
</feature>
<evidence type="ECO:0000313" key="2">
    <source>
        <dbReference type="EMBL" id="RWA12181.1"/>
    </source>
</evidence>
<feature type="compositionally biased region" description="Basic and acidic residues" evidence="1">
    <location>
        <begin position="303"/>
        <end position="325"/>
    </location>
</feature>
<sequence length="1044" mass="114577">MMNGHPRETDAWQQTCLGNESLYCPEPSPLGPDDIIYRGSDDEIDDATKIAKILRYEKHGRRFLQGEALYLLSASLRGPFNKASGWQNPWLPKLPSQQAQYLRNASPPPPGASSAARHERDMPVGRIPNVEDDTIQGADDSMECHLPSPQSHEDLQFSHSPLRFERLSRIESWAENAHEGILEKDNFWAPGHGSIDHNVGSTGKRPVGRDWLKRRPAKRQRPNASQSTEATSTPTPLSTAQPRAKGSRNSAIGKKSASRSFEMTTPSSSPGQGSGESPGSAEHQPLDSYEEDTQPVTSTVPLRDGRGPIEPHAISKQEESQREDGGVEGGQEVEQKPDETKASKIMYQGQHQRQTPHSEKEPEEIRGFQNYADESFCYRARQFKQAMPLATSNAKAPTSPKHNYAVALSSSMDNREHNSDTISNHSIASDVEHVETLDEHSGSAVVYDGPDQHTVSVLGPDHRLVQFHETMSRGYDITDTSVDTTCALGVNTRGPLSDITSNECTSRLNICNRLPQTVLEAKEAASTSPNPFFDEGETLIGDSVGMEKPRDAELIQENLGHYSSEVSFLLQQYAISATTMANASQQSQCGEATSSNNTHDPTSSILTTTSQQEAVELQPTADKPIMQSSPEEVANLVPGTEVTVGQDEDIRQVMSGGQPIPPEQQSPWPSLCTGNESAQPTKDSIKPVDNELGEIATRPIKMLLDSPVPMYSSPAIRPSQQSPWTRVAESMNTVGLEGAVSTESAVAMSIEVSEIFQSPPLPEVQEHTWLASSLAAPPVSSNRSQVSSAHQSPKTNIASKEDSMAAIEKFPHTPVPRVPRQSTPDGGVSIRSFSNFNFSSPQGPLFPPSSSVRRSILSHKNHSSTRTSTRSTRRVLFAPLPHEQDDNSSQFPTKLRAVSPPPPALVNLEEENVDGKYRNHFNVMNNRINVHGTTALRYHQRLLASSSQQKPESPLVGAMAEAFREADAQQLDHTGNNVIQGIEVDEGESVEETEDKPQSPWQHDSQGTDDVAAVMGNLNQFLDVWDVETEIDRNRVKLDETRRW</sequence>
<comment type="caution">
    <text evidence="2">The sequence shown here is derived from an EMBL/GenBank/DDBJ whole genome shotgun (WGS) entry which is preliminary data.</text>
</comment>
<feature type="compositionally biased region" description="Polar residues" evidence="1">
    <location>
        <begin position="782"/>
        <end position="798"/>
    </location>
</feature>
<organism evidence="2 3">
    <name type="scientific">Xylaria grammica</name>
    <dbReference type="NCBI Taxonomy" id="363999"/>
    <lineage>
        <taxon>Eukaryota</taxon>
        <taxon>Fungi</taxon>
        <taxon>Dikarya</taxon>
        <taxon>Ascomycota</taxon>
        <taxon>Pezizomycotina</taxon>
        <taxon>Sordariomycetes</taxon>
        <taxon>Xylariomycetidae</taxon>
        <taxon>Xylariales</taxon>
        <taxon>Xylariaceae</taxon>
        <taxon>Xylaria</taxon>
    </lineage>
</organism>
<evidence type="ECO:0000313" key="3">
    <source>
        <dbReference type="Proteomes" id="UP000286045"/>
    </source>
</evidence>
<protein>
    <recommendedName>
        <fullName evidence="4">Protamine P1</fullName>
    </recommendedName>
</protein>
<dbReference type="Proteomes" id="UP000286045">
    <property type="component" value="Unassembled WGS sequence"/>
</dbReference>
<feature type="region of interest" description="Disordered" evidence="1">
    <location>
        <begin position="810"/>
        <end position="829"/>
    </location>
</feature>
<feature type="compositionally biased region" description="Low complexity" evidence="1">
    <location>
        <begin position="266"/>
        <end position="280"/>
    </location>
</feature>
<evidence type="ECO:0000256" key="1">
    <source>
        <dbReference type="SAM" id="MobiDB-lite"/>
    </source>
</evidence>
<feature type="compositionally biased region" description="Polar residues" evidence="1">
    <location>
        <begin position="222"/>
        <end position="241"/>
    </location>
</feature>
<evidence type="ECO:0008006" key="4">
    <source>
        <dbReference type="Google" id="ProtNLM"/>
    </source>
</evidence>
<name>A0A439DCN4_9PEZI</name>
<dbReference type="STRING" id="363999.A0A439DCN4"/>
<proteinExistence type="predicted"/>
<feature type="region of interest" description="Disordered" evidence="1">
    <location>
        <begin position="775"/>
        <end position="799"/>
    </location>
</feature>
<feature type="region of interest" description="Disordered" evidence="1">
    <location>
        <begin position="193"/>
        <end position="340"/>
    </location>
</feature>